<dbReference type="EMBL" id="JANPWB010000006">
    <property type="protein sequence ID" value="KAJ1176409.1"/>
    <property type="molecule type" value="Genomic_DNA"/>
</dbReference>
<proteinExistence type="predicted"/>
<comment type="caution">
    <text evidence="1">The sequence shown here is derived from an EMBL/GenBank/DDBJ whole genome shotgun (WGS) entry which is preliminary data.</text>
</comment>
<sequence>MDNNSRVLQALNMLQEECREDLLLEGVLEQSWVSLKRPKRALSEGVAAAGLACALLQHKSKKFEQKSSRGRKVSTSLECKVVDMIQHDTGLSVTVTVARRGGVRFTQRSGASLHQRVPGTGRGMAFHGAVAAQGHLGAGDIYAHAFCKQRVTRGRAKQALLHSESNLERGEAQLEARTSKMAPPTDFNWNAIIIVPDDGEEGKIVARVPISKIQLSEQPFMVQEGRML</sequence>
<dbReference type="Proteomes" id="UP001066276">
    <property type="component" value="Chromosome 3_2"/>
</dbReference>
<gene>
    <name evidence="1" type="ORF">NDU88_001690</name>
</gene>
<evidence type="ECO:0000313" key="2">
    <source>
        <dbReference type="Proteomes" id="UP001066276"/>
    </source>
</evidence>
<keyword evidence="2" id="KW-1185">Reference proteome</keyword>
<organism evidence="1 2">
    <name type="scientific">Pleurodeles waltl</name>
    <name type="common">Iberian ribbed newt</name>
    <dbReference type="NCBI Taxonomy" id="8319"/>
    <lineage>
        <taxon>Eukaryota</taxon>
        <taxon>Metazoa</taxon>
        <taxon>Chordata</taxon>
        <taxon>Craniata</taxon>
        <taxon>Vertebrata</taxon>
        <taxon>Euteleostomi</taxon>
        <taxon>Amphibia</taxon>
        <taxon>Batrachia</taxon>
        <taxon>Caudata</taxon>
        <taxon>Salamandroidea</taxon>
        <taxon>Salamandridae</taxon>
        <taxon>Pleurodelinae</taxon>
        <taxon>Pleurodeles</taxon>
    </lineage>
</organism>
<evidence type="ECO:0000313" key="1">
    <source>
        <dbReference type="EMBL" id="KAJ1176409.1"/>
    </source>
</evidence>
<protein>
    <submittedName>
        <fullName evidence="1">Uncharacterized protein</fullName>
    </submittedName>
</protein>
<reference evidence="1" key="1">
    <citation type="journal article" date="2022" name="bioRxiv">
        <title>Sequencing and chromosome-scale assembly of the giantPleurodeles waltlgenome.</title>
        <authorList>
            <person name="Brown T."/>
            <person name="Elewa A."/>
            <person name="Iarovenko S."/>
            <person name="Subramanian E."/>
            <person name="Araus A.J."/>
            <person name="Petzold A."/>
            <person name="Susuki M."/>
            <person name="Suzuki K.-i.T."/>
            <person name="Hayashi T."/>
            <person name="Toyoda A."/>
            <person name="Oliveira C."/>
            <person name="Osipova E."/>
            <person name="Leigh N.D."/>
            <person name="Simon A."/>
            <person name="Yun M.H."/>
        </authorList>
    </citation>
    <scope>NUCLEOTIDE SEQUENCE</scope>
    <source>
        <strain evidence="1">20211129_DDA</strain>
        <tissue evidence="1">Liver</tissue>
    </source>
</reference>
<accession>A0AAV7TKD9</accession>
<dbReference type="AlphaFoldDB" id="A0AAV7TKD9"/>
<name>A0AAV7TKD9_PLEWA</name>